<dbReference type="NCBIfam" id="TIGR02464">
    <property type="entry name" value="ribofla_fusion"/>
    <property type="match status" value="1"/>
</dbReference>
<dbReference type="GeneID" id="20246932"/>
<dbReference type="EMBL" id="KB203019">
    <property type="protein sequence ID" value="ESO86704.1"/>
    <property type="molecule type" value="Genomic_DNA"/>
</dbReference>
<dbReference type="CTD" id="20246932"/>
<dbReference type="KEGG" id="lgi:LOTGIDRAFT_220498"/>
<name>V4BDJ4_LOTGI</name>
<evidence type="ECO:0000313" key="2">
    <source>
        <dbReference type="EMBL" id="ESO86704.1"/>
    </source>
</evidence>
<dbReference type="Pfam" id="PF08719">
    <property type="entry name" value="NADAR"/>
    <property type="match status" value="1"/>
</dbReference>
<proteinExistence type="predicted"/>
<evidence type="ECO:0000313" key="3">
    <source>
        <dbReference type="Proteomes" id="UP000030746"/>
    </source>
</evidence>
<dbReference type="AlphaFoldDB" id="V4BDJ4"/>
<dbReference type="InterPro" id="IPR012816">
    <property type="entry name" value="NADAR"/>
</dbReference>
<dbReference type="HOGENOM" id="CLU_084247_1_1_1"/>
<dbReference type="OMA" id="WMMAAKA"/>
<accession>V4BDJ4</accession>
<reference evidence="2 3" key="1">
    <citation type="journal article" date="2013" name="Nature">
        <title>Insights into bilaterian evolution from three spiralian genomes.</title>
        <authorList>
            <person name="Simakov O."/>
            <person name="Marletaz F."/>
            <person name="Cho S.J."/>
            <person name="Edsinger-Gonzales E."/>
            <person name="Havlak P."/>
            <person name="Hellsten U."/>
            <person name="Kuo D.H."/>
            <person name="Larsson T."/>
            <person name="Lv J."/>
            <person name="Arendt D."/>
            <person name="Savage R."/>
            <person name="Osoegawa K."/>
            <person name="de Jong P."/>
            <person name="Grimwood J."/>
            <person name="Chapman J.A."/>
            <person name="Shapiro H."/>
            <person name="Aerts A."/>
            <person name="Otillar R.P."/>
            <person name="Terry A.Y."/>
            <person name="Boore J.L."/>
            <person name="Grigoriev I.V."/>
            <person name="Lindberg D.R."/>
            <person name="Seaver E.C."/>
            <person name="Weisblat D.A."/>
            <person name="Putnam N.H."/>
            <person name="Rokhsar D.S."/>
        </authorList>
    </citation>
    <scope>NUCLEOTIDE SEQUENCE [LARGE SCALE GENOMIC DNA]</scope>
</reference>
<dbReference type="SUPFAM" id="SSF143990">
    <property type="entry name" value="YbiA-like"/>
    <property type="match status" value="1"/>
</dbReference>
<dbReference type="CDD" id="cd15457">
    <property type="entry name" value="NADAR"/>
    <property type="match status" value="1"/>
</dbReference>
<dbReference type="InterPro" id="IPR037238">
    <property type="entry name" value="YbiA-like_sf"/>
</dbReference>
<evidence type="ECO:0000259" key="1">
    <source>
        <dbReference type="Pfam" id="PF08719"/>
    </source>
</evidence>
<dbReference type="Proteomes" id="UP000030746">
    <property type="component" value="Unassembled WGS sequence"/>
</dbReference>
<gene>
    <name evidence="2" type="ORF">LOTGIDRAFT_220498</name>
</gene>
<organism evidence="2 3">
    <name type="scientific">Lottia gigantea</name>
    <name type="common">Giant owl limpet</name>
    <dbReference type="NCBI Taxonomy" id="225164"/>
    <lineage>
        <taxon>Eukaryota</taxon>
        <taxon>Metazoa</taxon>
        <taxon>Spiralia</taxon>
        <taxon>Lophotrochozoa</taxon>
        <taxon>Mollusca</taxon>
        <taxon>Gastropoda</taxon>
        <taxon>Patellogastropoda</taxon>
        <taxon>Lottioidea</taxon>
        <taxon>Lottiidae</taxon>
        <taxon>Lottia</taxon>
    </lineage>
</organism>
<protein>
    <recommendedName>
        <fullName evidence="1">NADAR domain-containing protein</fullName>
    </recommendedName>
</protein>
<sequence length="170" mass="19972">MKSDLKGKQRFFFFYRKESPFSQFHSSKFSVDDKEFSCAEQYMMYSKAVLFNDEVMKKAILKTSNPAEMKKCGRRVKDFDADVWNKHCVDIVRTGNEAKFSQNETLKEQLFQTYPKTLAEASPMDRIWGIGLSEKNELAWDSKTWRGKNLLGYTLTEVRDKLMKDEDLID</sequence>
<keyword evidence="3" id="KW-1185">Reference proteome</keyword>
<feature type="domain" description="NADAR" evidence="1">
    <location>
        <begin position="13"/>
        <end position="162"/>
    </location>
</feature>
<dbReference type="OrthoDB" id="206452at2759"/>
<dbReference type="Gene3D" id="1.10.357.40">
    <property type="entry name" value="YbiA-like"/>
    <property type="match status" value="1"/>
</dbReference>
<dbReference type="RefSeq" id="XP_009062681.1">
    <property type="nucleotide sequence ID" value="XM_009064433.1"/>
</dbReference>